<evidence type="ECO:0000313" key="3">
    <source>
        <dbReference type="Proteomes" id="UP000565262"/>
    </source>
</evidence>
<evidence type="ECO:0000256" key="1">
    <source>
        <dbReference type="SAM" id="SignalP"/>
    </source>
</evidence>
<accession>A0A839IRP5</accession>
<gene>
    <name evidence="2" type="ORF">H4O21_13320</name>
</gene>
<dbReference type="EMBL" id="JACJFM010000016">
    <property type="protein sequence ID" value="MBB1487591.1"/>
    <property type="molecule type" value="Genomic_DNA"/>
</dbReference>
<name>A0A839IRP5_9GAMM</name>
<organism evidence="2 3">
    <name type="scientific">Oceanospirillum sediminis</name>
    <dbReference type="NCBI Taxonomy" id="2760088"/>
    <lineage>
        <taxon>Bacteria</taxon>
        <taxon>Pseudomonadati</taxon>
        <taxon>Pseudomonadota</taxon>
        <taxon>Gammaproteobacteria</taxon>
        <taxon>Oceanospirillales</taxon>
        <taxon>Oceanospirillaceae</taxon>
        <taxon>Oceanospirillum</taxon>
    </lineage>
</organism>
<evidence type="ECO:0008006" key="4">
    <source>
        <dbReference type="Google" id="ProtNLM"/>
    </source>
</evidence>
<evidence type="ECO:0000313" key="2">
    <source>
        <dbReference type="EMBL" id="MBB1487591.1"/>
    </source>
</evidence>
<dbReference type="RefSeq" id="WP_182809366.1">
    <property type="nucleotide sequence ID" value="NZ_JACJFM010000016.1"/>
</dbReference>
<dbReference type="Proteomes" id="UP000565262">
    <property type="component" value="Unassembled WGS sequence"/>
</dbReference>
<keyword evidence="1" id="KW-0732">Signal</keyword>
<feature type="signal peptide" evidence="1">
    <location>
        <begin position="1"/>
        <end position="29"/>
    </location>
</feature>
<comment type="caution">
    <text evidence="2">The sequence shown here is derived from an EMBL/GenBank/DDBJ whole genome shotgun (WGS) entry which is preliminary data.</text>
</comment>
<keyword evidence="3" id="KW-1185">Reference proteome</keyword>
<reference evidence="2 3" key="1">
    <citation type="submission" date="2020-08" db="EMBL/GenBank/DDBJ databases">
        <title>Oceanospirillum sp. nov. isolated from marine sediment.</title>
        <authorList>
            <person name="Ji X."/>
        </authorList>
    </citation>
    <scope>NUCLEOTIDE SEQUENCE [LARGE SCALE GENOMIC DNA]</scope>
    <source>
        <strain evidence="2 3">D5</strain>
    </source>
</reference>
<dbReference type="AlphaFoldDB" id="A0A839IRP5"/>
<feature type="chain" id="PRO_5032522368" description="Porin" evidence="1">
    <location>
        <begin position="30"/>
        <end position="474"/>
    </location>
</feature>
<protein>
    <recommendedName>
        <fullName evidence="4">Porin</fullName>
    </recommendedName>
</protein>
<sequence>MINPKGFKAASVAALTLLSCSLLSVQAIAQNKEPPVKSKAALSDQPKPMVPETVIGPRNGPLIEFGDLFLSTGRLNDPLVLPSGAVWNPSLWIFGSYRAALQSVNHNNREAHTEAVNRLDVVANLQLSGTERIVVGVTPLHDSGDFSRYVFDGTKENEGGHSAAGAHISTAFAEFELAELFPNLDRNDELPLDIGFAVGRQKIEFQDSFLVNDTIDSIGIVKNNLLLSGTSNTRITFLYGWDEIHRGNNKEDKDARLYGLFTSYDLAKTSIDVDMIYIDSTDNINAQHYGDSLHLGIAAAQRVGLWNTEARLLASQGLDTDSAAANDGVLLYLETSTSFPGAPHIFYANGFIGEGEFTSASRAGTAGGPLGRTGLLFSSANLGEFGAPLNNRGQDTVGGAVGYQMFFGVKKRLTFEAGGVADRENKDRGGFGVAARYSYKLSRHFIMNLGGYLVESEDAKGTGYGLRSELEVKF</sequence>
<proteinExistence type="predicted"/>
<dbReference type="PROSITE" id="PS51257">
    <property type="entry name" value="PROKAR_LIPOPROTEIN"/>
    <property type="match status" value="1"/>
</dbReference>